<feature type="domain" description="G-protein coupled receptors family 1 profile" evidence="11">
    <location>
        <begin position="31"/>
        <end position="284"/>
    </location>
</feature>
<comment type="subcellular location">
    <subcellularLocation>
        <location evidence="1">Cell membrane</location>
        <topology evidence="1">Multi-pass membrane protein</topology>
    </subcellularLocation>
</comment>
<evidence type="ECO:0000256" key="8">
    <source>
        <dbReference type="ARBA" id="ARBA00023224"/>
    </source>
</evidence>
<protein>
    <submittedName>
        <fullName evidence="12">Purinergic receptor P2Y11</fullName>
    </submittedName>
</protein>
<keyword evidence="7 9" id="KW-0675">Receptor</keyword>
<dbReference type="PANTHER" id="PTHR24231">
    <property type="entry name" value="PURINOCEPTOR-RELATED G-PROTEIN COUPLED RECEPTOR"/>
    <property type="match status" value="1"/>
</dbReference>
<dbReference type="InterPro" id="IPR000276">
    <property type="entry name" value="GPCR_Rhodpsn"/>
</dbReference>
<evidence type="ECO:0000256" key="2">
    <source>
        <dbReference type="ARBA" id="ARBA00022475"/>
    </source>
</evidence>
<evidence type="ECO:0000256" key="5">
    <source>
        <dbReference type="ARBA" id="ARBA00023040"/>
    </source>
</evidence>
<feature type="transmembrane region" description="Helical" evidence="10">
    <location>
        <begin position="99"/>
        <end position="122"/>
    </location>
</feature>
<reference evidence="12" key="2">
    <citation type="submission" date="2025-09" db="UniProtKB">
        <authorList>
            <consortium name="Ensembl"/>
        </authorList>
    </citation>
    <scope>IDENTIFICATION</scope>
</reference>
<keyword evidence="8 9" id="KW-0807">Transducer</keyword>
<feature type="transmembrane region" description="Helical" evidence="10">
    <location>
        <begin position="134"/>
        <end position="154"/>
    </location>
</feature>
<evidence type="ECO:0000256" key="9">
    <source>
        <dbReference type="RuleBase" id="RU000688"/>
    </source>
</evidence>
<evidence type="ECO:0000313" key="12">
    <source>
        <dbReference type="Ensembl" id="ENSNMLP00000003489.1"/>
    </source>
</evidence>
<name>A0A8C6SCR3_9GOBI</name>
<dbReference type="AlphaFoldDB" id="A0A8C6SCR3"/>
<feature type="transmembrane region" description="Helical" evidence="10">
    <location>
        <begin position="185"/>
        <end position="211"/>
    </location>
</feature>
<organism evidence="12 13">
    <name type="scientific">Neogobius melanostomus</name>
    <name type="common">round goby</name>
    <dbReference type="NCBI Taxonomy" id="47308"/>
    <lineage>
        <taxon>Eukaryota</taxon>
        <taxon>Metazoa</taxon>
        <taxon>Chordata</taxon>
        <taxon>Craniata</taxon>
        <taxon>Vertebrata</taxon>
        <taxon>Euteleostomi</taxon>
        <taxon>Actinopterygii</taxon>
        <taxon>Neopterygii</taxon>
        <taxon>Teleostei</taxon>
        <taxon>Neoteleostei</taxon>
        <taxon>Acanthomorphata</taxon>
        <taxon>Gobiaria</taxon>
        <taxon>Gobiiformes</taxon>
        <taxon>Gobioidei</taxon>
        <taxon>Gobiidae</taxon>
        <taxon>Benthophilinae</taxon>
        <taxon>Neogobiini</taxon>
        <taxon>Neogobius</taxon>
    </lineage>
</organism>
<evidence type="ECO:0000256" key="3">
    <source>
        <dbReference type="ARBA" id="ARBA00022692"/>
    </source>
</evidence>
<dbReference type="InterPro" id="IPR017452">
    <property type="entry name" value="GPCR_Rhodpsn_7TM"/>
</dbReference>
<reference evidence="12" key="1">
    <citation type="submission" date="2025-08" db="UniProtKB">
        <authorList>
            <consortium name="Ensembl"/>
        </authorList>
    </citation>
    <scope>IDENTIFICATION</scope>
</reference>
<evidence type="ECO:0000256" key="6">
    <source>
        <dbReference type="ARBA" id="ARBA00023136"/>
    </source>
</evidence>
<dbReference type="GO" id="GO:0030594">
    <property type="term" value="F:neurotransmitter receptor activity"/>
    <property type="evidence" value="ECO:0007669"/>
    <property type="project" value="TreeGrafter"/>
</dbReference>
<keyword evidence="4 10" id="KW-1133">Transmembrane helix</keyword>
<dbReference type="Proteomes" id="UP000694523">
    <property type="component" value="Unplaced"/>
</dbReference>
<dbReference type="SUPFAM" id="SSF81321">
    <property type="entry name" value="Family A G protein-coupled receptor-like"/>
    <property type="match status" value="1"/>
</dbReference>
<evidence type="ECO:0000256" key="4">
    <source>
        <dbReference type="ARBA" id="ARBA00022989"/>
    </source>
</evidence>
<evidence type="ECO:0000256" key="7">
    <source>
        <dbReference type="ARBA" id="ARBA00023170"/>
    </source>
</evidence>
<feature type="transmembrane region" description="Helical" evidence="10">
    <location>
        <begin position="51"/>
        <end position="77"/>
    </location>
</feature>
<feature type="transmembrane region" description="Helical" evidence="10">
    <location>
        <begin position="223"/>
        <end position="245"/>
    </location>
</feature>
<dbReference type="PRINTS" id="PR01157">
    <property type="entry name" value="P2YPURNOCPTR"/>
</dbReference>
<keyword evidence="5 9" id="KW-0297">G-protein coupled receptor</keyword>
<sequence length="308" mass="35166">CLKINQSSCEPFQIHLLPSLYSIEFVIALVGNSFALYLFWTKERKNWHSGIVLSCNLAISDLLYILTLPLLIVYYALQKDWIFGNAACKIERFLFNCNLYASIFFIMAISVNRCVALKYPFFSRTHLRPKHAKITSVVIWILVGVISSPVLHFASACPDMHSNRTVCVSHCNQHNTESSHFNYKMFLSVFGCVIPFLITFASYSVVIQVVWKSISITVLEKRKVALLVISVVVLYAISFLPYHVFRMIHFYQKITKQVSCPLFGTYQITKGLAALNMCIHPLLFMAVVDSIRVACCGENREDKTQEIH</sequence>
<feature type="transmembrane region" description="Helical" evidence="10">
    <location>
        <begin position="20"/>
        <end position="39"/>
    </location>
</feature>
<evidence type="ECO:0000256" key="10">
    <source>
        <dbReference type="SAM" id="Phobius"/>
    </source>
</evidence>
<dbReference type="GO" id="GO:0019722">
    <property type="term" value="P:calcium-mediated signaling"/>
    <property type="evidence" value="ECO:0007669"/>
    <property type="project" value="TreeGrafter"/>
</dbReference>
<proteinExistence type="inferred from homology"/>
<evidence type="ECO:0000313" key="13">
    <source>
        <dbReference type="Proteomes" id="UP000694523"/>
    </source>
</evidence>
<accession>A0A8C6SCR3</accession>
<evidence type="ECO:0000259" key="11">
    <source>
        <dbReference type="PROSITE" id="PS50262"/>
    </source>
</evidence>
<dbReference type="PROSITE" id="PS00237">
    <property type="entry name" value="G_PROTEIN_RECEP_F1_1"/>
    <property type="match status" value="1"/>
</dbReference>
<keyword evidence="13" id="KW-1185">Reference proteome</keyword>
<comment type="similarity">
    <text evidence="9">Belongs to the G-protein coupled receptor 1 family.</text>
</comment>
<dbReference type="PRINTS" id="PR00237">
    <property type="entry name" value="GPCRRHODOPSN"/>
</dbReference>
<dbReference type="GO" id="GO:0005886">
    <property type="term" value="C:plasma membrane"/>
    <property type="evidence" value="ECO:0007669"/>
    <property type="project" value="UniProtKB-SubCell"/>
</dbReference>
<keyword evidence="6 10" id="KW-0472">Membrane</keyword>
<keyword evidence="3 9" id="KW-0812">Transmembrane</keyword>
<dbReference type="PANTHER" id="PTHR24231:SF46">
    <property type="entry name" value="P2Y PURINOCEPTOR 11"/>
    <property type="match status" value="1"/>
</dbReference>
<dbReference type="Ensembl" id="ENSNMLT00000003995.1">
    <property type="protein sequence ID" value="ENSNMLP00000003489.1"/>
    <property type="gene ID" value="ENSNMLG00000002518.1"/>
</dbReference>
<dbReference type="Gene3D" id="1.20.1070.10">
    <property type="entry name" value="Rhodopsin 7-helix transmembrane proteins"/>
    <property type="match status" value="1"/>
</dbReference>
<keyword evidence="2" id="KW-1003">Cell membrane</keyword>
<dbReference type="PROSITE" id="PS50262">
    <property type="entry name" value="G_PROTEIN_RECEP_F1_2"/>
    <property type="match status" value="1"/>
</dbReference>
<dbReference type="Pfam" id="PF00001">
    <property type="entry name" value="7tm_1"/>
    <property type="match status" value="1"/>
</dbReference>
<dbReference type="GO" id="GO:0045031">
    <property type="term" value="F:G protein-coupled ATP receptor activity"/>
    <property type="evidence" value="ECO:0007669"/>
    <property type="project" value="TreeGrafter"/>
</dbReference>
<evidence type="ECO:0000256" key="1">
    <source>
        <dbReference type="ARBA" id="ARBA00004651"/>
    </source>
</evidence>